<name>A0A1F5VXD4_9BACT</name>
<dbReference type="AlphaFoldDB" id="A0A1F5VXD4"/>
<proteinExistence type="predicted"/>
<organism evidence="2 3">
    <name type="scientific">Candidatus Fischerbacteria bacterium RBG_13_37_8</name>
    <dbReference type="NCBI Taxonomy" id="1817863"/>
    <lineage>
        <taxon>Bacteria</taxon>
        <taxon>Candidatus Fischeribacteriota</taxon>
    </lineage>
</organism>
<evidence type="ECO:0000313" key="3">
    <source>
        <dbReference type="Proteomes" id="UP000178943"/>
    </source>
</evidence>
<feature type="transmembrane region" description="Helical" evidence="1">
    <location>
        <begin position="165"/>
        <end position="181"/>
    </location>
</feature>
<evidence type="ECO:0000313" key="2">
    <source>
        <dbReference type="EMBL" id="OGF67983.1"/>
    </source>
</evidence>
<feature type="transmembrane region" description="Helical" evidence="1">
    <location>
        <begin position="66"/>
        <end position="86"/>
    </location>
</feature>
<dbReference type="Proteomes" id="UP000178943">
    <property type="component" value="Unassembled WGS sequence"/>
</dbReference>
<feature type="transmembrane region" description="Helical" evidence="1">
    <location>
        <begin position="187"/>
        <end position="205"/>
    </location>
</feature>
<accession>A0A1F5VXD4</accession>
<dbReference type="EMBL" id="MFGW01000036">
    <property type="protein sequence ID" value="OGF67983.1"/>
    <property type="molecule type" value="Genomic_DNA"/>
</dbReference>
<comment type="caution">
    <text evidence="2">The sequence shown here is derived from an EMBL/GenBank/DDBJ whole genome shotgun (WGS) entry which is preliminary data.</text>
</comment>
<gene>
    <name evidence="2" type="ORF">A2Y62_22095</name>
</gene>
<feature type="transmembrane region" description="Helical" evidence="1">
    <location>
        <begin position="137"/>
        <end position="158"/>
    </location>
</feature>
<sequence length="222" mass="24431">MKQDEALERIKDIQRIAERTTLYTQLPGLAAIIGGILALFGCIISYQLIGSVDFGALINVTASKQLMFIITWACIGIIAIVQEIILTTHDAKKHGINPLSRPGKLSAYSLTPSLFIAAIITLKLLLDITSSIAPHSIRYIAPVWMMCYGTGIYAAGLFSVRLPRLLGLAFIILGAVSIMYLDYYGVILVALTFGMLHIIFGAIVMHRAKKRNKRNDSHDNTR</sequence>
<keyword evidence="1" id="KW-1133">Transmembrane helix</keyword>
<reference evidence="2 3" key="1">
    <citation type="journal article" date="2016" name="Nat. Commun.">
        <title>Thousands of microbial genomes shed light on interconnected biogeochemical processes in an aquifer system.</title>
        <authorList>
            <person name="Anantharaman K."/>
            <person name="Brown C.T."/>
            <person name="Hug L.A."/>
            <person name="Sharon I."/>
            <person name="Castelle C.J."/>
            <person name="Probst A.J."/>
            <person name="Thomas B.C."/>
            <person name="Singh A."/>
            <person name="Wilkins M.J."/>
            <person name="Karaoz U."/>
            <person name="Brodie E.L."/>
            <person name="Williams K.H."/>
            <person name="Hubbard S.S."/>
            <person name="Banfield J.F."/>
        </authorList>
    </citation>
    <scope>NUCLEOTIDE SEQUENCE [LARGE SCALE GENOMIC DNA]</scope>
</reference>
<dbReference type="STRING" id="1817863.A2Y62_22095"/>
<protein>
    <submittedName>
        <fullName evidence="2">Uncharacterized protein</fullName>
    </submittedName>
</protein>
<feature type="transmembrane region" description="Helical" evidence="1">
    <location>
        <begin position="21"/>
        <end position="46"/>
    </location>
</feature>
<evidence type="ECO:0000256" key="1">
    <source>
        <dbReference type="SAM" id="Phobius"/>
    </source>
</evidence>
<keyword evidence="1" id="KW-0812">Transmembrane</keyword>
<keyword evidence="1" id="KW-0472">Membrane</keyword>
<feature type="transmembrane region" description="Helical" evidence="1">
    <location>
        <begin position="107"/>
        <end position="125"/>
    </location>
</feature>